<dbReference type="InterPro" id="IPR003615">
    <property type="entry name" value="HNH_nuc"/>
</dbReference>
<dbReference type="EMBL" id="SDPO01000002">
    <property type="protein sequence ID" value="RXZ49345.1"/>
    <property type="molecule type" value="Genomic_DNA"/>
</dbReference>
<keyword evidence="3" id="KW-0255">Endonuclease</keyword>
<keyword evidence="4" id="KW-1185">Reference proteome</keyword>
<feature type="compositionally biased region" description="Basic and acidic residues" evidence="1">
    <location>
        <begin position="290"/>
        <end position="312"/>
    </location>
</feature>
<protein>
    <submittedName>
        <fullName evidence="3">HNH endonuclease</fullName>
    </submittedName>
</protein>
<proteinExistence type="predicted"/>
<evidence type="ECO:0000259" key="2">
    <source>
        <dbReference type="SMART" id="SM00507"/>
    </source>
</evidence>
<accession>A0A4Q2JMD5</accession>
<dbReference type="Proteomes" id="UP000292935">
    <property type="component" value="Unassembled WGS sequence"/>
</dbReference>
<dbReference type="InterPro" id="IPR003870">
    <property type="entry name" value="DUF222"/>
</dbReference>
<dbReference type="AlphaFoldDB" id="A0A4Q2JMD5"/>
<gene>
    <name evidence="3" type="ORF">ESP57_10535</name>
</gene>
<organism evidence="3 4">
    <name type="scientific">Agromyces fucosus</name>
    <dbReference type="NCBI Taxonomy" id="41985"/>
    <lineage>
        <taxon>Bacteria</taxon>
        <taxon>Bacillati</taxon>
        <taxon>Actinomycetota</taxon>
        <taxon>Actinomycetes</taxon>
        <taxon>Micrococcales</taxon>
        <taxon>Microbacteriaceae</taxon>
        <taxon>Agromyces</taxon>
    </lineage>
</organism>
<keyword evidence="3" id="KW-0378">Hydrolase</keyword>
<sequence length="511" mass="53751">MSVVAPSVEDMEHALTARIAEVADPVGDLLDAASGPANTVPALASARDVELLELVAQVERLGRFADALRVHAAGEIEHRSRTSLGREGLAAKKGCTSAAELLQRLTRVSSPTARARLRLGAAVRRTSTLLGDSTPPRFERLAGGLCTGELGFDSAVAIAKALDAVLPRHANGDLDGVRAAEHELVCAAIGVAAAPGAEVSAPVTATETRMQAAVWAEVLDPDGAEPSHRQWAARGFELLPARDGLVPVRGALLPEVAGMVRRVFDSITNFRQSTGFVPVADPSAAAPVEDDVKQAEPEASGSRDPRTRAQRQHDAIATVFDIAARADELPTLGGASPTIVVTVLADDFRAGHGVGHVDGIDEPISMRAVEQHASANGIQHVTLAANGGVVGIGTTERCFNRAQRRALAARDGGCIIPGCDTPAWATEVHHVVPWWHGGATHTDNGVLRCWFHHRSIDSSGWRIRMNDGTPEVMPPPGMGPQRWRASTVSPARRAAALARRRAGPIRTAAVA</sequence>
<feature type="domain" description="HNH nuclease" evidence="2">
    <location>
        <begin position="402"/>
        <end position="454"/>
    </location>
</feature>
<feature type="region of interest" description="Disordered" evidence="1">
    <location>
        <begin position="281"/>
        <end position="312"/>
    </location>
</feature>
<dbReference type="GO" id="GO:0004519">
    <property type="term" value="F:endonuclease activity"/>
    <property type="evidence" value="ECO:0007669"/>
    <property type="project" value="UniProtKB-KW"/>
</dbReference>
<name>A0A4Q2JMD5_9MICO</name>
<dbReference type="OrthoDB" id="5177627at2"/>
<comment type="caution">
    <text evidence="3">The sequence shown here is derived from an EMBL/GenBank/DDBJ whole genome shotgun (WGS) entry which is preliminary data.</text>
</comment>
<evidence type="ECO:0000313" key="3">
    <source>
        <dbReference type="EMBL" id="RXZ49345.1"/>
    </source>
</evidence>
<evidence type="ECO:0000256" key="1">
    <source>
        <dbReference type="SAM" id="MobiDB-lite"/>
    </source>
</evidence>
<dbReference type="Pfam" id="PF02720">
    <property type="entry name" value="DUF222"/>
    <property type="match status" value="1"/>
</dbReference>
<evidence type="ECO:0000313" key="4">
    <source>
        <dbReference type="Proteomes" id="UP000292935"/>
    </source>
</evidence>
<dbReference type="Gene3D" id="1.10.30.50">
    <property type="match status" value="1"/>
</dbReference>
<keyword evidence="3" id="KW-0540">Nuclease</keyword>
<dbReference type="SMART" id="SM00507">
    <property type="entry name" value="HNHc"/>
    <property type="match status" value="1"/>
</dbReference>
<reference evidence="3 4" key="1">
    <citation type="submission" date="2019-01" db="EMBL/GenBank/DDBJ databases">
        <authorList>
            <person name="Li J."/>
        </authorList>
    </citation>
    <scope>NUCLEOTIDE SEQUENCE [LARGE SCALE GENOMIC DNA]</scope>
    <source>
        <strain evidence="3 4">CCUG 35506</strain>
    </source>
</reference>
<dbReference type="CDD" id="cd00085">
    <property type="entry name" value="HNHc"/>
    <property type="match status" value="1"/>
</dbReference>